<dbReference type="InterPro" id="IPR046947">
    <property type="entry name" value="LytR-like"/>
</dbReference>
<dbReference type="AlphaFoldDB" id="A0A3E3EBX7"/>
<dbReference type="SMART" id="SM00850">
    <property type="entry name" value="LytTR"/>
    <property type="match status" value="1"/>
</dbReference>
<proteinExistence type="predicted"/>
<protein>
    <submittedName>
        <fullName evidence="5">DNA-binding response regulator</fullName>
    </submittedName>
    <submittedName>
        <fullName evidence="4">LytTR family transcriptional regulator DNA-binding domain-containing protein</fullName>
    </submittedName>
</protein>
<comment type="caution">
    <text evidence="5">The sequence shown here is derived from an EMBL/GenBank/DDBJ whole genome shotgun (WGS) entry which is preliminary data.</text>
</comment>
<dbReference type="GO" id="GO:0003677">
    <property type="term" value="F:DNA binding"/>
    <property type="evidence" value="ECO:0007669"/>
    <property type="project" value="UniProtKB-KW"/>
</dbReference>
<accession>A0A3E3EBX7</accession>
<dbReference type="InterPro" id="IPR007492">
    <property type="entry name" value="LytTR_DNA-bd_dom"/>
</dbReference>
<keyword evidence="5" id="KW-0238">DNA-binding</keyword>
<dbReference type="Gene3D" id="3.40.50.2300">
    <property type="match status" value="1"/>
</dbReference>
<evidence type="ECO:0000313" key="5">
    <source>
        <dbReference type="EMBL" id="RGD81037.1"/>
    </source>
</evidence>
<dbReference type="InterPro" id="IPR011006">
    <property type="entry name" value="CheY-like_superfamily"/>
</dbReference>
<dbReference type="RefSeq" id="WP_003539617.1">
    <property type="nucleotide sequence ID" value="NZ_AP031443.1"/>
</dbReference>
<feature type="domain" description="HTH LytTR-type" evidence="3">
    <location>
        <begin position="127"/>
        <end position="228"/>
    </location>
</feature>
<dbReference type="InterPro" id="IPR001789">
    <property type="entry name" value="Sig_transdc_resp-reg_receiver"/>
</dbReference>
<dbReference type="EMBL" id="JAQLKE010000029">
    <property type="protein sequence ID" value="MDB7085036.1"/>
    <property type="molecule type" value="Genomic_DNA"/>
</dbReference>
<dbReference type="SUPFAM" id="SSF52172">
    <property type="entry name" value="CheY-like"/>
    <property type="match status" value="1"/>
</dbReference>
<dbReference type="CDD" id="cd00156">
    <property type="entry name" value="REC"/>
    <property type="match status" value="1"/>
</dbReference>
<feature type="modified residue" description="4-aspartylphosphate" evidence="1">
    <location>
        <position position="55"/>
    </location>
</feature>
<dbReference type="PROSITE" id="PS50110">
    <property type="entry name" value="RESPONSE_REGULATORY"/>
    <property type="match status" value="1"/>
</dbReference>
<evidence type="ECO:0000256" key="1">
    <source>
        <dbReference type="PROSITE-ProRule" id="PRU00169"/>
    </source>
</evidence>
<keyword evidence="1" id="KW-0597">Phosphoprotein</keyword>
<dbReference type="EMBL" id="QUSL01000028">
    <property type="protein sequence ID" value="RGD81037.1"/>
    <property type="molecule type" value="Genomic_DNA"/>
</dbReference>
<dbReference type="Pfam" id="PF04397">
    <property type="entry name" value="LytTR"/>
    <property type="match status" value="1"/>
</dbReference>
<dbReference type="PANTHER" id="PTHR37299">
    <property type="entry name" value="TRANSCRIPTIONAL REGULATOR-RELATED"/>
    <property type="match status" value="1"/>
</dbReference>
<dbReference type="SMART" id="SM00448">
    <property type="entry name" value="REC"/>
    <property type="match status" value="1"/>
</dbReference>
<dbReference type="Proteomes" id="UP001211987">
    <property type="component" value="Unassembled WGS sequence"/>
</dbReference>
<dbReference type="Proteomes" id="UP000261032">
    <property type="component" value="Unassembled WGS sequence"/>
</dbReference>
<reference evidence="4" key="2">
    <citation type="submission" date="2023-01" db="EMBL/GenBank/DDBJ databases">
        <title>Human gut microbiome strain richness.</title>
        <authorList>
            <person name="Chen-Liaw A."/>
        </authorList>
    </citation>
    <scope>NUCLEOTIDE SEQUENCE</scope>
    <source>
        <strain evidence="4">1001217st2_G6_1001217B_191108</strain>
    </source>
</reference>
<dbReference type="Pfam" id="PF00072">
    <property type="entry name" value="Response_reg"/>
    <property type="match status" value="1"/>
</dbReference>
<sequence>MYKFAIIDDNHFDQKLILSTLEKECQLHNIEYKLDVYNNSLNFDLSIFYDAIFLDIEMPKEDGFSFAERLNNYYETKIIVVTNNNDYRANAYNIHPFQFINKQNIKIEIINVCNQLFKSLKKNDKFITGYIYDRKKNIRIKDIYYIIVEDHLCYIFLYENKKSICIRDTIGNIEKSHLSNGLVRINRSTIINMLHIKDIKKNKICLKNNIELIISLGYNKHFEKHYQSYIWGLL</sequence>
<evidence type="ECO:0000313" key="6">
    <source>
        <dbReference type="Proteomes" id="UP000261032"/>
    </source>
</evidence>
<gene>
    <name evidence="5" type="ORF">DXB93_14610</name>
    <name evidence="4" type="ORF">PM738_14610</name>
</gene>
<dbReference type="PROSITE" id="PS50930">
    <property type="entry name" value="HTH_LYTTR"/>
    <property type="match status" value="1"/>
</dbReference>
<evidence type="ECO:0000259" key="2">
    <source>
        <dbReference type="PROSITE" id="PS50110"/>
    </source>
</evidence>
<dbReference type="Gene3D" id="2.40.50.1020">
    <property type="entry name" value="LytTr DNA-binding domain"/>
    <property type="match status" value="1"/>
</dbReference>
<name>A0A3E3EBX7_9FIRM</name>
<dbReference type="GO" id="GO:0000156">
    <property type="term" value="F:phosphorelay response regulator activity"/>
    <property type="evidence" value="ECO:0007669"/>
    <property type="project" value="InterPro"/>
</dbReference>
<dbReference type="PANTHER" id="PTHR37299:SF1">
    <property type="entry name" value="STAGE 0 SPORULATION PROTEIN A HOMOLOG"/>
    <property type="match status" value="1"/>
</dbReference>
<feature type="domain" description="Response regulatory" evidence="2">
    <location>
        <begin position="3"/>
        <end position="117"/>
    </location>
</feature>
<evidence type="ECO:0000259" key="3">
    <source>
        <dbReference type="PROSITE" id="PS50930"/>
    </source>
</evidence>
<evidence type="ECO:0000313" key="4">
    <source>
        <dbReference type="EMBL" id="MDB7085036.1"/>
    </source>
</evidence>
<organism evidence="5 6">
    <name type="scientific">Thomasclavelia ramosa</name>
    <dbReference type="NCBI Taxonomy" id="1547"/>
    <lineage>
        <taxon>Bacteria</taxon>
        <taxon>Bacillati</taxon>
        <taxon>Bacillota</taxon>
        <taxon>Erysipelotrichia</taxon>
        <taxon>Erysipelotrichales</taxon>
        <taxon>Coprobacillaceae</taxon>
        <taxon>Thomasclavelia</taxon>
    </lineage>
</organism>
<dbReference type="GeneID" id="64197763"/>
<reference evidence="5 6" key="1">
    <citation type="submission" date="2018-08" db="EMBL/GenBank/DDBJ databases">
        <title>A genome reference for cultivated species of the human gut microbiota.</title>
        <authorList>
            <person name="Zou Y."/>
            <person name="Xue W."/>
            <person name="Luo G."/>
        </authorList>
    </citation>
    <scope>NUCLEOTIDE SEQUENCE [LARGE SCALE GENOMIC DNA]</scope>
    <source>
        <strain evidence="5 6">OM06-4</strain>
    </source>
</reference>